<gene>
    <name evidence="1" type="ORF">PROVRUST_07272</name>
</gene>
<protein>
    <submittedName>
        <fullName evidence="1">Uncharacterized protein</fullName>
    </submittedName>
</protein>
<organism evidence="1 2">
    <name type="scientific">Providencia rustigianii DSM 4541</name>
    <dbReference type="NCBI Taxonomy" id="500637"/>
    <lineage>
        <taxon>Bacteria</taxon>
        <taxon>Pseudomonadati</taxon>
        <taxon>Pseudomonadota</taxon>
        <taxon>Gammaproteobacteria</taxon>
        <taxon>Enterobacterales</taxon>
        <taxon>Morganellaceae</taxon>
        <taxon>Providencia</taxon>
    </lineage>
</organism>
<dbReference type="HOGENOM" id="CLU_3139545_0_0_6"/>
<sequence>MKLMFARVMQMVSNVALEEMIRWEMICKKRGLVDSDYRALGNGSGRAVR</sequence>
<evidence type="ECO:0000313" key="2">
    <source>
        <dbReference type="Proteomes" id="UP000005512"/>
    </source>
</evidence>
<dbReference type="Proteomes" id="UP000005512">
    <property type="component" value="Unassembled WGS sequence"/>
</dbReference>
<accession>D1P4W8</accession>
<name>D1P4W8_9GAMM</name>
<comment type="caution">
    <text evidence="1">The sequence shown here is derived from an EMBL/GenBank/DDBJ whole genome shotgun (WGS) entry which is preliminary data.</text>
</comment>
<reference evidence="1" key="1">
    <citation type="submission" date="2009-12" db="EMBL/GenBank/DDBJ databases">
        <authorList>
            <person name="Weinstock G."/>
            <person name="Sodergren E."/>
            <person name="Clifton S."/>
            <person name="Fulton L."/>
            <person name="Fulton B."/>
            <person name="Courtney L."/>
            <person name="Fronick C."/>
            <person name="Harrison M."/>
            <person name="Strong C."/>
            <person name="Farmer C."/>
            <person name="Delahaunty K."/>
            <person name="Markovic C."/>
            <person name="Hall O."/>
            <person name="Minx P."/>
            <person name="Tomlinson C."/>
            <person name="Mitreva M."/>
            <person name="Nelson J."/>
            <person name="Hou S."/>
            <person name="Wollam A."/>
            <person name="Pepin K.H."/>
            <person name="Johnson M."/>
            <person name="Bhonagiri V."/>
            <person name="Nash W.E."/>
            <person name="Warren W."/>
            <person name="Chinwalla A."/>
            <person name="Mardis E.R."/>
            <person name="Wilson R.K."/>
        </authorList>
    </citation>
    <scope>NUCLEOTIDE SEQUENCE [LARGE SCALE GENOMIC DNA]</scope>
    <source>
        <strain evidence="1">DSM 4541</strain>
    </source>
</reference>
<dbReference type="AlphaFoldDB" id="D1P4W8"/>
<proteinExistence type="predicted"/>
<dbReference type="STRING" id="500637.PROVRUST_07272"/>
<keyword evidence="2" id="KW-1185">Reference proteome</keyword>
<evidence type="ECO:0000313" key="1">
    <source>
        <dbReference type="EMBL" id="EFB71532.1"/>
    </source>
</evidence>
<dbReference type="EMBL" id="ABXV02000038">
    <property type="protein sequence ID" value="EFB71532.1"/>
    <property type="molecule type" value="Genomic_DNA"/>
</dbReference>